<dbReference type="Pfam" id="PF02452">
    <property type="entry name" value="PemK_toxin"/>
    <property type="match status" value="1"/>
</dbReference>
<proteinExistence type="predicted"/>
<dbReference type="Gene3D" id="2.30.30.110">
    <property type="match status" value="1"/>
</dbReference>
<protein>
    <recommendedName>
        <fullName evidence="3">2,4-dihydroxyhept-2-ene-1,7-dioic acid aldolase</fullName>
    </recommendedName>
</protein>
<dbReference type="EMBL" id="MNVM01000028">
    <property type="protein sequence ID" value="OIO29268.1"/>
    <property type="molecule type" value="Genomic_DNA"/>
</dbReference>
<evidence type="ECO:0000313" key="1">
    <source>
        <dbReference type="EMBL" id="OIO29268.1"/>
    </source>
</evidence>
<comment type="caution">
    <text evidence="1">The sequence shown here is derived from an EMBL/GenBank/DDBJ whole genome shotgun (WGS) entry which is preliminary data.</text>
</comment>
<dbReference type="InterPro" id="IPR003477">
    <property type="entry name" value="PemK-like"/>
</dbReference>
<dbReference type="Proteomes" id="UP000185769">
    <property type="component" value="Unassembled WGS sequence"/>
</dbReference>
<reference evidence="1 2" key="1">
    <citation type="journal article" date="2016" name="Environ. Microbiol.">
        <title>Genomic resolution of a cold subsurface aquifer community provides metabolic insights for novel microbes adapted to high CO concentrations.</title>
        <authorList>
            <person name="Probst A.J."/>
            <person name="Castelle C.J."/>
            <person name="Singh A."/>
            <person name="Brown C.T."/>
            <person name="Anantharaman K."/>
            <person name="Sharon I."/>
            <person name="Hug L.A."/>
            <person name="Burstein D."/>
            <person name="Emerson J.B."/>
            <person name="Thomas B.C."/>
            <person name="Banfield J.F."/>
        </authorList>
    </citation>
    <scope>NUCLEOTIDE SEQUENCE [LARGE SCALE GENOMIC DNA]</scope>
    <source>
        <strain evidence="1">CG1_02_31_12</strain>
    </source>
</reference>
<organism evidence="1 2">
    <name type="scientific">Candidatus Nomurabacteria bacterium CG1_02_31_12</name>
    <dbReference type="NCBI Taxonomy" id="1805280"/>
    <lineage>
        <taxon>Bacteria</taxon>
        <taxon>Candidatus Nomuraibacteriota</taxon>
    </lineage>
</organism>
<dbReference type="AlphaFoldDB" id="A0A1J4UWI6"/>
<sequence>MLNKFEKKLEYKKDFDSWNEKKKSIDQKEISESIFFNEREIWWGSLGLNIGYEQDGKNENFERPLLIVRKFNRSIVWVLPLTTIAKNNKFHYTLKSSGSIVILSQIRLLSTKRLLRLVETINENEFNEILTKTKELFP</sequence>
<evidence type="ECO:0000313" key="2">
    <source>
        <dbReference type="Proteomes" id="UP000185769"/>
    </source>
</evidence>
<dbReference type="SUPFAM" id="SSF50118">
    <property type="entry name" value="Cell growth inhibitor/plasmid maintenance toxic component"/>
    <property type="match status" value="1"/>
</dbReference>
<accession>A0A1J4UWI6</accession>
<gene>
    <name evidence="1" type="ORF">AUJ22_01640</name>
</gene>
<evidence type="ECO:0008006" key="3">
    <source>
        <dbReference type="Google" id="ProtNLM"/>
    </source>
</evidence>
<dbReference type="GO" id="GO:0003677">
    <property type="term" value="F:DNA binding"/>
    <property type="evidence" value="ECO:0007669"/>
    <property type="project" value="InterPro"/>
</dbReference>
<dbReference type="STRING" id="1805280.AUJ22_01640"/>
<dbReference type="InterPro" id="IPR011067">
    <property type="entry name" value="Plasmid_toxin/cell-grow_inhib"/>
</dbReference>
<name>A0A1J4UWI6_9BACT</name>